<evidence type="ECO:0000256" key="2">
    <source>
        <dbReference type="SAM" id="SignalP"/>
    </source>
</evidence>
<keyword evidence="2" id="KW-0732">Signal</keyword>
<feature type="signal peptide" evidence="2">
    <location>
        <begin position="1"/>
        <end position="37"/>
    </location>
</feature>
<reference evidence="4" key="1">
    <citation type="submission" date="2025-08" db="UniProtKB">
        <authorList>
            <consortium name="RefSeq"/>
        </authorList>
    </citation>
    <scope>IDENTIFICATION</scope>
</reference>
<sequence>MSRFLNWRTWTNIRNYTMFHLSSSTLFLLLLPSAILAHRGQWHHDDEYQYNGDGDDYDWGNEYHNDNDLDDGYDYDNGNYYDNGKGCDYDCNETTTPAPSGPVVPQLPSDCSQLYAVCAVINGGANGSSLGQPPNANQTGNNTQGRKLSLAGAQQQDAVANSRFQALIKICEAQTSLYASNCACALLPSACRDQRFRALASCSAYLTTIARRPGCIFGNPNPPTPVEHPPSLVVPIPAPIPVEQPPSPLVPIPVSVPVGQQPPSPGTSIPVGQGQQPPSPAVPVPVAQQPPFLPLFDAARQELCAQAGDAINTDPSLMILCRAGPVLLARK</sequence>
<keyword evidence="3" id="KW-1185">Reference proteome</keyword>
<evidence type="ECO:0000313" key="4">
    <source>
        <dbReference type="RefSeq" id="XP_005096029.1"/>
    </source>
</evidence>
<organism evidence="3 4">
    <name type="scientific">Aplysia californica</name>
    <name type="common">California sea hare</name>
    <dbReference type="NCBI Taxonomy" id="6500"/>
    <lineage>
        <taxon>Eukaryota</taxon>
        <taxon>Metazoa</taxon>
        <taxon>Spiralia</taxon>
        <taxon>Lophotrochozoa</taxon>
        <taxon>Mollusca</taxon>
        <taxon>Gastropoda</taxon>
        <taxon>Heterobranchia</taxon>
        <taxon>Euthyneura</taxon>
        <taxon>Tectipleura</taxon>
        <taxon>Aplysiida</taxon>
        <taxon>Aplysioidea</taxon>
        <taxon>Aplysiidae</taxon>
        <taxon>Aplysia</taxon>
    </lineage>
</organism>
<feature type="chain" id="PRO_5046651414" evidence="2">
    <location>
        <begin position="38"/>
        <end position="331"/>
    </location>
</feature>
<evidence type="ECO:0000256" key="1">
    <source>
        <dbReference type="SAM" id="MobiDB-lite"/>
    </source>
</evidence>
<dbReference type="Proteomes" id="UP000694888">
    <property type="component" value="Unplaced"/>
</dbReference>
<gene>
    <name evidence="4" type="primary">LOC101864057</name>
</gene>
<evidence type="ECO:0000313" key="3">
    <source>
        <dbReference type="Proteomes" id="UP000694888"/>
    </source>
</evidence>
<dbReference type="RefSeq" id="XP_005096029.1">
    <property type="nucleotide sequence ID" value="XM_005095972.3"/>
</dbReference>
<dbReference type="GeneID" id="101864057"/>
<proteinExistence type="predicted"/>
<name>A0ABM0JKR9_APLCA</name>
<feature type="region of interest" description="Disordered" evidence="1">
    <location>
        <begin position="258"/>
        <end position="281"/>
    </location>
</feature>
<accession>A0ABM0JKR9</accession>
<protein>
    <submittedName>
        <fullName evidence="4">Uncharacterized protein LOC101864057 isoform X1</fullName>
    </submittedName>
</protein>